<comment type="function">
    <text evidence="6">Gustatory receptor which mediates acceptance or avoidance behavior, depending on its substrates.</text>
</comment>
<evidence type="ECO:0000256" key="1">
    <source>
        <dbReference type="ARBA" id="ARBA00004651"/>
    </source>
</evidence>
<evidence type="ECO:0000313" key="7">
    <source>
        <dbReference type="EMBL" id="KAL0820705.1"/>
    </source>
</evidence>
<protein>
    <recommendedName>
        <fullName evidence="6">Gustatory receptor</fullName>
    </recommendedName>
</protein>
<keyword evidence="6" id="KW-0675">Receptor</keyword>
<feature type="transmembrane region" description="Helical" evidence="6">
    <location>
        <begin position="320"/>
        <end position="344"/>
    </location>
</feature>
<evidence type="ECO:0000256" key="6">
    <source>
        <dbReference type="RuleBase" id="RU363108"/>
    </source>
</evidence>
<evidence type="ECO:0000313" key="8">
    <source>
        <dbReference type="EMBL" id="KAL0870121.1"/>
    </source>
</evidence>
<dbReference type="EMBL" id="JBEDNZ010000019">
    <property type="protein sequence ID" value="KAL0820705.1"/>
    <property type="molecule type" value="Genomic_DNA"/>
</dbReference>
<keyword evidence="5 6" id="KW-0472">Membrane</keyword>
<keyword evidence="9" id="KW-1185">Reference proteome</keyword>
<keyword evidence="3 6" id="KW-0812">Transmembrane</keyword>
<gene>
    <name evidence="8" type="ORF">ABMA27_006275</name>
    <name evidence="7" type="ORF">ABMA28_006534</name>
</gene>
<dbReference type="GO" id="GO:0007165">
    <property type="term" value="P:signal transduction"/>
    <property type="evidence" value="ECO:0007669"/>
    <property type="project" value="UniProtKB-KW"/>
</dbReference>
<organism evidence="7 10">
    <name type="scientific">Loxostege sticticalis</name>
    <name type="common">Beet webworm moth</name>
    <dbReference type="NCBI Taxonomy" id="481309"/>
    <lineage>
        <taxon>Eukaryota</taxon>
        <taxon>Metazoa</taxon>
        <taxon>Ecdysozoa</taxon>
        <taxon>Arthropoda</taxon>
        <taxon>Hexapoda</taxon>
        <taxon>Insecta</taxon>
        <taxon>Pterygota</taxon>
        <taxon>Neoptera</taxon>
        <taxon>Endopterygota</taxon>
        <taxon>Lepidoptera</taxon>
        <taxon>Glossata</taxon>
        <taxon>Ditrysia</taxon>
        <taxon>Pyraloidea</taxon>
        <taxon>Crambidae</taxon>
        <taxon>Pyraustinae</taxon>
        <taxon>Loxostege</taxon>
    </lineage>
</organism>
<comment type="caution">
    <text evidence="7">The sequence shown here is derived from an EMBL/GenBank/DDBJ whole genome shotgun (WGS) entry which is preliminary data.</text>
</comment>
<dbReference type="GO" id="GO:0005886">
    <property type="term" value="C:plasma membrane"/>
    <property type="evidence" value="ECO:0007669"/>
    <property type="project" value="UniProtKB-SubCell"/>
</dbReference>
<comment type="subcellular location">
    <subcellularLocation>
        <location evidence="1 6">Cell membrane</location>
        <topology evidence="1 6">Multi-pass membrane protein</topology>
    </subcellularLocation>
</comment>
<dbReference type="AlphaFoldDB" id="A0ABD0SLJ5"/>
<proteinExistence type="inferred from homology"/>
<keyword evidence="6" id="KW-0807">Transducer</keyword>
<dbReference type="InterPro" id="IPR013604">
    <property type="entry name" value="7TM_chemorcpt"/>
</dbReference>
<feature type="transmembrane region" description="Helical" evidence="6">
    <location>
        <begin position="141"/>
        <end position="160"/>
    </location>
</feature>
<dbReference type="Proteomes" id="UP001549921">
    <property type="component" value="Unassembled WGS sequence"/>
</dbReference>
<feature type="transmembrane region" description="Helical" evidence="6">
    <location>
        <begin position="50"/>
        <end position="69"/>
    </location>
</feature>
<keyword evidence="4 6" id="KW-1133">Transmembrane helix</keyword>
<accession>A0ABD0SLJ5</accession>
<feature type="transmembrane region" description="Helical" evidence="6">
    <location>
        <begin position="401"/>
        <end position="422"/>
    </location>
</feature>
<reference evidence="9 10" key="1">
    <citation type="submission" date="2024-06" db="EMBL/GenBank/DDBJ databases">
        <title>A chromosome-level genome assembly of beet webworm, Loxostege sticticalis.</title>
        <authorList>
            <person name="Zhang Y."/>
        </authorList>
    </citation>
    <scope>NUCLEOTIDE SEQUENCE [LARGE SCALE GENOMIC DNA]</scope>
    <source>
        <strain evidence="8">AQ026</strain>
        <strain evidence="7">AQ028</strain>
        <tissue evidence="7">Male pupae</tissue>
        <tissue evidence="8">Whole body</tissue>
    </source>
</reference>
<feature type="transmembrane region" description="Helical" evidence="6">
    <location>
        <begin position="294"/>
        <end position="314"/>
    </location>
</feature>
<evidence type="ECO:0000256" key="2">
    <source>
        <dbReference type="ARBA" id="ARBA00022475"/>
    </source>
</evidence>
<dbReference type="Proteomes" id="UP001549920">
    <property type="component" value="Unassembled WGS sequence"/>
</dbReference>
<dbReference type="Pfam" id="PF08395">
    <property type="entry name" value="7tm_7"/>
    <property type="match status" value="1"/>
</dbReference>
<evidence type="ECO:0000313" key="9">
    <source>
        <dbReference type="Proteomes" id="UP001549920"/>
    </source>
</evidence>
<name>A0ABD0SLJ5_LOXSC</name>
<sequence length="423" mass="48768">MISGKKVKYVPKDAYDTLTPINTLLKMFSLTTLSRENSRLKVSYNWIKRIFIITALIIYTILVTVGKVLKYFGNYGENKTFNIRFTDALQVTYLLEFLQYIVDLKYVFKFGGYTSLKYFKLYEQIDDILGMTYNSIIKSKIYKATASICLLVIVSLALDFEAWALINGYDSHALYYSIDYVFFFINTLTIIDMCANVIQVEYRLKTIVDVLQDLYSATNNSLSVVNVVGDKSWLYFSKDKAVTRKIISSSKFLEYNHLNDIVWLNKCYLLLIEQTAYINEIFGTRILINNSNQLFNIVNFINLAIRIFTGVIFPDGSPDTLFFLTITCILRTICSAVNIAWLVYRCEQSYEQRATIVSIADHMLVDKNISESMRRTLTEFRNLVDSRPIQFTAMNFYPLDYGLVVSSASVVTTLTIIMLQSLQ</sequence>
<dbReference type="EMBL" id="JBEUOH010000019">
    <property type="protein sequence ID" value="KAL0870121.1"/>
    <property type="molecule type" value="Genomic_DNA"/>
</dbReference>
<comment type="similarity">
    <text evidence="6">Belongs to the insect chemoreceptor superfamily. Gustatory receptor (GR) family.</text>
</comment>
<comment type="caution">
    <text evidence="6">Lacks conserved residue(s) required for the propagation of feature annotation.</text>
</comment>
<keyword evidence="2 6" id="KW-1003">Cell membrane</keyword>
<evidence type="ECO:0000256" key="3">
    <source>
        <dbReference type="ARBA" id="ARBA00022692"/>
    </source>
</evidence>
<feature type="transmembrane region" description="Helical" evidence="6">
    <location>
        <begin position="180"/>
        <end position="198"/>
    </location>
</feature>
<evidence type="ECO:0000313" key="10">
    <source>
        <dbReference type="Proteomes" id="UP001549921"/>
    </source>
</evidence>
<evidence type="ECO:0000256" key="5">
    <source>
        <dbReference type="ARBA" id="ARBA00023136"/>
    </source>
</evidence>
<evidence type="ECO:0000256" key="4">
    <source>
        <dbReference type="ARBA" id="ARBA00022989"/>
    </source>
</evidence>